<evidence type="ECO:0000259" key="8">
    <source>
        <dbReference type="PROSITE" id="PS50937"/>
    </source>
</evidence>
<name>A0ABQ1KB71_9GAMM</name>
<dbReference type="PANTHER" id="PTHR30204">
    <property type="entry name" value="REDOX-CYCLING DRUG-SENSING TRANSCRIPTIONAL ACTIVATOR SOXR"/>
    <property type="match status" value="1"/>
</dbReference>
<keyword evidence="2" id="KW-0963">Cytoplasm</keyword>
<keyword evidence="4" id="KW-0238">DNA-binding</keyword>
<keyword evidence="3" id="KW-0805">Transcription regulation</keyword>
<dbReference type="PROSITE" id="PS50937">
    <property type="entry name" value="HTH_MERR_2"/>
    <property type="match status" value="1"/>
</dbReference>
<keyword evidence="6" id="KW-0175">Coiled coil</keyword>
<evidence type="ECO:0000256" key="6">
    <source>
        <dbReference type="SAM" id="Coils"/>
    </source>
</evidence>
<evidence type="ECO:0000256" key="3">
    <source>
        <dbReference type="ARBA" id="ARBA00023015"/>
    </source>
</evidence>
<feature type="region of interest" description="Disordered" evidence="7">
    <location>
        <begin position="119"/>
        <end position="158"/>
    </location>
</feature>
<accession>A0ABQ1KB71</accession>
<evidence type="ECO:0000256" key="1">
    <source>
        <dbReference type="ARBA" id="ARBA00004496"/>
    </source>
</evidence>
<comment type="subcellular location">
    <subcellularLocation>
        <location evidence="1">Cytoplasm</location>
    </subcellularLocation>
</comment>
<dbReference type="PANTHER" id="PTHR30204:SF94">
    <property type="entry name" value="HEAVY METAL-DEPENDENT TRANSCRIPTIONAL REGULATOR HI_0293-RELATED"/>
    <property type="match status" value="1"/>
</dbReference>
<keyword evidence="5" id="KW-0804">Transcription</keyword>
<gene>
    <name evidence="9" type="ORF">GCM10011352_18220</name>
</gene>
<dbReference type="EMBL" id="BMIJ01000003">
    <property type="protein sequence ID" value="GGB92525.1"/>
    <property type="molecule type" value="Genomic_DNA"/>
</dbReference>
<dbReference type="Proteomes" id="UP000629025">
    <property type="component" value="Unassembled WGS sequence"/>
</dbReference>
<reference evidence="10" key="1">
    <citation type="journal article" date="2019" name="Int. J. Syst. Evol. Microbiol.">
        <title>The Global Catalogue of Microorganisms (GCM) 10K type strain sequencing project: providing services to taxonomists for standard genome sequencing and annotation.</title>
        <authorList>
            <consortium name="The Broad Institute Genomics Platform"/>
            <consortium name="The Broad Institute Genome Sequencing Center for Infectious Disease"/>
            <person name="Wu L."/>
            <person name="Ma J."/>
        </authorList>
    </citation>
    <scope>NUCLEOTIDE SEQUENCE [LARGE SCALE GENOMIC DNA]</scope>
    <source>
        <strain evidence="10">CGMCC 1.15341</strain>
    </source>
</reference>
<dbReference type="InterPro" id="IPR047057">
    <property type="entry name" value="MerR_fam"/>
</dbReference>
<dbReference type="PRINTS" id="PR00040">
    <property type="entry name" value="HTHMERR"/>
</dbReference>
<dbReference type="SMART" id="SM00422">
    <property type="entry name" value="HTH_MERR"/>
    <property type="match status" value="1"/>
</dbReference>
<dbReference type="Pfam" id="PF00376">
    <property type="entry name" value="MerR"/>
    <property type="match status" value="1"/>
</dbReference>
<sequence length="158" mass="17739">MNIGKVAAASGVSAKMIRYYESIGLIPEVSRTDAGYREYSDKDVHRLRFIRRARDLGFSVEQMAELLALWQDRDRASADVKRIALEHVAELQRKARELQEMSETLAHLAGHCQGDSRPDCPIISELSEEGGAEDSRVGVRPRFGKTGLETGRKPRQSR</sequence>
<feature type="coiled-coil region" evidence="6">
    <location>
        <begin position="81"/>
        <end position="108"/>
    </location>
</feature>
<organism evidence="9 10">
    <name type="scientific">Marinobacterium zhoushanense</name>
    <dbReference type="NCBI Taxonomy" id="1679163"/>
    <lineage>
        <taxon>Bacteria</taxon>
        <taxon>Pseudomonadati</taxon>
        <taxon>Pseudomonadota</taxon>
        <taxon>Gammaproteobacteria</taxon>
        <taxon>Oceanospirillales</taxon>
        <taxon>Oceanospirillaceae</taxon>
        <taxon>Marinobacterium</taxon>
    </lineage>
</organism>
<dbReference type="Gene3D" id="1.10.1660.10">
    <property type="match status" value="1"/>
</dbReference>
<feature type="domain" description="HTH merR-type" evidence="8">
    <location>
        <begin position="1"/>
        <end position="69"/>
    </location>
</feature>
<dbReference type="RefSeq" id="WP_188747488.1">
    <property type="nucleotide sequence ID" value="NZ_BMIJ01000003.1"/>
</dbReference>
<dbReference type="PROSITE" id="PS00552">
    <property type="entry name" value="HTH_MERR_1"/>
    <property type="match status" value="1"/>
</dbReference>
<evidence type="ECO:0000256" key="4">
    <source>
        <dbReference type="ARBA" id="ARBA00023125"/>
    </source>
</evidence>
<protein>
    <submittedName>
        <fullName evidence="9">Cu(I)-responsive transcriptional regulator</fullName>
    </submittedName>
</protein>
<dbReference type="InterPro" id="IPR000551">
    <property type="entry name" value="MerR-type_HTH_dom"/>
</dbReference>
<dbReference type="NCBIfam" id="TIGR02044">
    <property type="entry name" value="CueR"/>
    <property type="match status" value="1"/>
</dbReference>
<evidence type="ECO:0000256" key="2">
    <source>
        <dbReference type="ARBA" id="ARBA00022490"/>
    </source>
</evidence>
<comment type="caution">
    <text evidence="9">The sequence shown here is derived from an EMBL/GenBank/DDBJ whole genome shotgun (WGS) entry which is preliminary data.</text>
</comment>
<proteinExistence type="predicted"/>
<dbReference type="Pfam" id="PF09278">
    <property type="entry name" value="MerR-DNA-bind"/>
    <property type="match status" value="1"/>
</dbReference>
<dbReference type="InterPro" id="IPR015358">
    <property type="entry name" value="Tscrpt_reg_MerR_DNA-bd"/>
</dbReference>
<dbReference type="InterPro" id="IPR011789">
    <property type="entry name" value="CueR"/>
</dbReference>
<evidence type="ECO:0000313" key="10">
    <source>
        <dbReference type="Proteomes" id="UP000629025"/>
    </source>
</evidence>
<evidence type="ECO:0000256" key="7">
    <source>
        <dbReference type="SAM" id="MobiDB-lite"/>
    </source>
</evidence>
<dbReference type="CDD" id="cd01108">
    <property type="entry name" value="HTH_CueR"/>
    <property type="match status" value="1"/>
</dbReference>
<evidence type="ECO:0000313" key="9">
    <source>
        <dbReference type="EMBL" id="GGB92525.1"/>
    </source>
</evidence>
<evidence type="ECO:0000256" key="5">
    <source>
        <dbReference type="ARBA" id="ARBA00023163"/>
    </source>
</evidence>
<dbReference type="InterPro" id="IPR009061">
    <property type="entry name" value="DNA-bd_dom_put_sf"/>
</dbReference>
<dbReference type="SUPFAM" id="SSF46955">
    <property type="entry name" value="Putative DNA-binding domain"/>
    <property type="match status" value="1"/>
</dbReference>
<keyword evidence="10" id="KW-1185">Reference proteome</keyword>